<evidence type="ECO:0000313" key="3">
    <source>
        <dbReference type="EMBL" id="GER58792.1"/>
    </source>
</evidence>
<dbReference type="InterPro" id="IPR036291">
    <property type="entry name" value="NAD(P)-bd_dom_sf"/>
</dbReference>
<evidence type="ECO:0000256" key="1">
    <source>
        <dbReference type="PROSITE-ProRule" id="PRU01363"/>
    </source>
</evidence>
<dbReference type="SMART" id="SM00822">
    <property type="entry name" value="PKS_KR"/>
    <property type="match status" value="1"/>
</dbReference>
<dbReference type="InterPro" id="IPR013968">
    <property type="entry name" value="PKS_KR"/>
</dbReference>
<dbReference type="SUPFAM" id="SSF51735">
    <property type="entry name" value="NAD(P)-binding Rossmann-fold domains"/>
    <property type="match status" value="1"/>
</dbReference>
<dbReference type="Gene3D" id="3.40.50.720">
    <property type="entry name" value="NAD(P)-binding Rossmann-like Domain"/>
    <property type="match status" value="1"/>
</dbReference>
<dbReference type="EMBL" id="BKCG01000001">
    <property type="protein sequence ID" value="GER58792.1"/>
    <property type="molecule type" value="Genomic_DNA"/>
</dbReference>
<dbReference type="Pfam" id="PF14765">
    <property type="entry name" value="PS-DH"/>
    <property type="match status" value="1"/>
</dbReference>
<dbReference type="Proteomes" id="UP000326509">
    <property type="component" value="Unassembled WGS sequence"/>
</dbReference>
<organism evidence="3 4">
    <name type="scientific">Patiriisocius marinus</name>
    <dbReference type="NCBI Taxonomy" id="1397112"/>
    <lineage>
        <taxon>Bacteria</taxon>
        <taxon>Pseudomonadati</taxon>
        <taxon>Bacteroidota</taxon>
        <taxon>Flavobacteriia</taxon>
        <taxon>Flavobacteriales</taxon>
        <taxon>Flavobacteriaceae</taxon>
        <taxon>Patiriisocius</taxon>
    </lineage>
</organism>
<dbReference type="InterPro" id="IPR042104">
    <property type="entry name" value="PKS_dehydratase_sf"/>
</dbReference>
<dbReference type="InterPro" id="IPR052568">
    <property type="entry name" value="PKS-FAS_Synthase"/>
</dbReference>
<feature type="domain" description="PKS/mFAS DH" evidence="2">
    <location>
        <begin position="535"/>
        <end position="825"/>
    </location>
</feature>
<evidence type="ECO:0000259" key="2">
    <source>
        <dbReference type="PROSITE" id="PS52019"/>
    </source>
</evidence>
<dbReference type="InterPro" id="IPR049900">
    <property type="entry name" value="PKS_mFAS_DH"/>
</dbReference>
<dbReference type="PANTHER" id="PTHR43074">
    <property type="entry name" value="OMEGA-3 POLYUNSATURATED FATTY ACID SYNTHASE PFAB-RELATED"/>
    <property type="match status" value="1"/>
</dbReference>
<dbReference type="Pfam" id="PF08659">
    <property type="entry name" value="KR"/>
    <property type="match status" value="1"/>
</dbReference>
<dbReference type="OrthoDB" id="9778690at2"/>
<name>A0A5J4IWQ9_9FLAO</name>
<sequence>MVCEENTSMQEFSLPTNFHGVPRKSIGLKFIPKVDVLVQNISALKPVVITDEGSDVTLALKAKLESEGHKVIVLQFDTFKKNSAIKDGVIISEISDQNIKIAIDTILAKNEIGSFIYLHPHFIFSGHNFTEHFAVERSLLKATFLLAKYLQAPLNATSKTQRTAFMTVSRLDGKFGMDKRSNISIIAGGLSGLTKCMNLEWSPVFCRAIDAKPELSSEEIANNLFLELHDADVRYVDVAINDNGRMTYDVVSNEVGATDTYKKTVTDKDVFLVAGGGRGVTATCIKEMNISFKSKFILLGRSSLDFELPAYALSEANPAALKKAIMQEMKDSGENVSIKGLNSTFNKYVAKKEIEETIANIKANGGDAVYVAGDVTNLTIKPELLKIEKQWGKITGIIHGAGRLADKLIQDKTEEIFDNVTSVKLDGLLNLLKMVNINELRHLIMFSSVAGFYGNVGQSDYAMANEILSTAGHLFSTNHPNTKVTAINWGAWEGGMVSPELQKMFEEAGVSLVNHPGGAARFVQELNGAYHSQPQVIIGGTLPAGISDISGDLKTYTIKRNLSLKDNEFLNHHVIQGSPVLPMVNATAWMADSCVKLFPDYKLASIENVKLFKGIVFDGTEKEQYFTEIKEQSKTDERIVCAVTIYSKGGKLPLNHYRSTVALARKRSEKPIFQTPQLKENKIEGATFYKDGSLFHGAFYQGIEEVIAMDEDQVLLKCKAPSVSFEDQGQFPSTSLNAFFLDIQYQGMVVWVQKFHNGANSLPLQTLKGMVYGEIPADKSFYVHIKIQENSAAKMIADCTVFDENGAVYLFTEGAGLTVSEGLKW</sequence>
<feature type="region of interest" description="C-terminal hotdog fold" evidence="1">
    <location>
        <begin position="680"/>
        <end position="825"/>
    </location>
</feature>
<dbReference type="InterPro" id="IPR057326">
    <property type="entry name" value="KR_dom"/>
</dbReference>
<dbReference type="PROSITE" id="PS52019">
    <property type="entry name" value="PKS_MFAS_DH"/>
    <property type="match status" value="1"/>
</dbReference>
<feature type="region of interest" description="N-terminal hotdog fold" evidence="1">
    <location>
        <begin position="535"/>
        <end position="668"/>
    </location>
</feature>
<accession>A0A5J4IWQ9</accession>
<dbReference type="PANTHER" id="PTHR43074:SF1">
    <property type="entry name" value="BETA-KETOACYL SYNTHASE FAMILY PROTEIN-RELATED"/>
    <property type="match status" value="1"/>
</dbReference>
<dbReference type="AlphaFoldDB" id="A0A5J4IWQ9"/>
<feature type="active site" description="Proton donor; for dehydratase activity" evidence="1">
    <location>
        <position position="742"/>
    </location>
</feature>
<dbReference type="CDD" id="cd08953">
    <property type="entry name" value="KR_2_SDR_x"/>
    <property type="match status" value="1"/>
</dbReference>
<dbReference type="InterPro" id="IPR049551">
    <property type="entry name" value="PKS_DH_C"/>
</dbReference>
<protein>
    <recommendedName>
        <fullName evidence="2">PKS/mFAS DH domain-containing protein</fullName>
    </recommendedName>
</protein>
<gene>
    <name evidence="3" type="ORF">ULMA_09000</name>
</gene>
<proteinExistence type="predicted"/>
<comment type="caution">
    <text evidence="3">The sequence shown here is derived from an EMBL/GenBank/DDBJ whole genome shotgun (WGS) entry which is preliminary data.</text>
</comment>
<reference evidence="3 4" key="1">
    <citation type="submission" date="2019-08" db="EMBL/GenBank/DDBJ databases">
        <title>Draft genome sequence of Ulvibacter marinus type strain NBRC 109484.</title>
        <authorList>
            <person name="Kawano K."/>
            <person name="Ushijima N."/>
            <person name="Kihara M."/>
            <person name="Itoh H."/>
        </authorList>
    </citation>
    <scope>NUCLEOTIDE SEQUENCE [LARGE SCALE GENOMIC DNA]</scope>
    <source>
        <strain evidence="3 4">NBRC 109484</strain>
    </source>
</reference>
<keyword evidence="4" id="KW-1185">Reference proteome</keyword>
<feature type="active site" description="Proton acceptor; for dehydratase activity" evidence="1">
    <location>
        <position position="573"/>
    </location>
</feature>
<evidence type="ECO:0000313" key="4">
    <source>
        <dbReference type="Proteomes" id="UP000326509"/>
    </source>
</evidence>
<dbReference type="Gene3D" id="3.10.129.110">
    <property type="entry name" value="Polyketide synthase dehydratase"/>
    <property type="match status" value="1"/>
</dbReference>